<proteinExistence type="predicted"/>
<organism evidence="2 3">
    <name type="scientific">Granulicella aggregans</name>
    <dbReference type="NCBI Taxonomy" id="474949"/>
    <lineage>
        <taxon>Bacteria</taxon>
        <taxon>Pseudomonadati</taxon>
        <taxon>Acidobacteriota</taxon>
        <taxon>Terriglobia</taxon>
        <taxon>Terriglobales</taxon>
        <taxon>Acidobacteriaceae</taxon>
        <taxon>Granulicella</taxon>
    </lineage>
</organism>
<keyword evidence="3" id="KW-1185">Reference proteome</keyword>
<feature type="region of interest" description="Disordered" evidence="1">
    <location>
        <begin position="239"/>
        <end position="259"/>
    </location>
</feature>
<dbReference type="AlphaFoldDB" id="A0A7W7ZB87"/>
<name>A0A7W7ZB87_9BACT</name>
<protein>
    <recommendedName>
        <fullName evidence="4">VWFA-related protein</fullName>
    </recommendedName>
</protein>
<gene>
    <name evidence="2" type="ORF">HDF16_001409</name>
</gene>
<dbReference type="EMBL" id="JACHIP010000002">
    <property type="protein sequence ID" value="MBB5056724.1"/>
    <property type="molecule type" value="Genomic_DNA"/>
</dbReference>
<evidence type="ECO:0000313" key="3">
    <source>
        <dbReference type="Proteomes" id="UP000540989"/>
    </source>
</evidence>
<evidence type="ECO:0000256" key="1">
    <source>
        <dbReference type="SAM" id="MobiDB-lite"/>
    </source>
</evidence>
<evidence type="ECO:0008006" key="4">
    <source>
        <dbReference type="Google" id="ProtNLM"/>
    </source>
</evidence>
<reference evidence="2 3" key="1">
    <citation type="submission" date="2020-08" db="EMBL/GenBank/DDBJ databases">
        <title>Genomic Encyclopedia of Type Strains, Phase IV (KMG-V): Genome sequencing to study the core and pangenomes of soil and plant-associated prokaryotes.</title>
        <authorList>
            <person name="Whitman W."/>
        </authorList>
    </citation>
    <scope>NUCLEOTIDE SEQUENCE [LARGE SCALE GENOMIC DNA]</scope>
    <source>
        <strain evidence="2 3">M8UP14</strain>
    </source>
</reference>
<feature type="compositionally biased region" description="Polar residues" evidence="1">
    <location>
        <begin position="240"/>
        <end position="256"/>
    </location>
</feature>
<accession>A0A7W7ZB87</accession>
<comment type="caution">
    <text evidence="2">The sequence shown here is derived from an EMBL/GenBank/DDBJ whole genome shotgun (WGS) entry which is preliminary data.</text>
</comment>
<dbReference type="Proteomes" id="UP000540989">
    <property type="component" value="Unassembled WGS sequence"/>
</dbReference>
<evidence type="ECO:0000313" key="2">
    <source>
        <dbReference type="EMBL" id="MBB5056724.1"/>
    </source>
</evidence>
<sequence length="342" mass="36154">MTAFLFLSGSCALLRSQATDPIATAPAATVPSGTPVVAAPTLEMVLLVTDHIHRPVDDVSLERLRLKTANGTQITPLSMRREGEDPLSLVILIDASRDSFHDLAKLGDEFAGLVGSQLLPKDRITMYAADCTMTRSMNNGVPDAAALRKGVSDAMTFPTLHGGKDHSACGKTFPLWDDIAVAVAGLSHAPGRRAILLISSGESGGGKYDWLAVEQYAFDQGVAIFGLRDKRQADADDFSRNSLTTTHGTPGATSSFAPPPAARSVNNLELLCANDGGLTLSSAPEFRRDGIAGILFLIRNRFILTIPKDAYQVGTTHGVKVTQTGASPYFMTATGALEATAK</sequence>